<dbReference type="InterPro" id="IPR011993">
    <property type="entry name" value="PH-like_dom_sf"/>
</dbReference>
<dbReference type="PROSITE" id="PS50057">
    <property type="entry name" value="FERM_3"/>
    <property type="match status" value="1"/>
</dbReference>
<comment type="caution">
    <text evidence="2">The sequence shown here is derived from an EMBL/GenBank/DDBJ whole genome shotgun (WGS) entry which is preliminary data.</text>
</comment>
<dbReference type="InterPro" id="IPR035963">
    <property type="entry name" value="FERM_2"/>
</dbReference>
<dbReference type="EMBL" id="JAMKFB020000002">
    <property type="protein sequence ID" value="KAL0200516.1"/>
    <property type="molecule type" value="Genomic_DNA"/>
</dbReference>
<dbReference type="Proteomes" id="UP001529510">
    <property type="component" value="Unassembled WGS sequence"/>
</dbReference>
<dbReference type="SUPFAM" id="SSF47031">
    <property type="entry name" value="Second domain of FERM"/>
    <property type="match status" value="1"/>
</dbReference>
<dbReference type="SUPFAM" id="SSF50729">
    <property type="entry name" value="PH domain-like"/>
    <property type="match status" value="1"/>
</dbReference>
<accession>A0ABD0RPY7</accession>
<dbReference type="PANTHER" id="PTHR22692">
    <property type="entry name" value="MYOSIN VII, XV"/>
    <property type="match status" value="1"/>
</dbReference>
<dbReference type="CDD" id="cd14473">
    <property type="entry name" value="FERM_B-lobe"/>
    <property type="match status" value="1"/>
</dbReference>
<protein>
    <recommendedName>
        <fullName evidence="1">FERM domain-containing protein</fullName>
    </recommendedName>
</protein>
<keyword evidence="3" id="KW-1185">Reference proteome</keyword>
<dbReference type="Gene3D" id="2.30.29.30">
    <property type="entry name" value="Pleckstrin-homology domain (PH domain)/Phosphotyrosine-binding domain (PTB)"/>
    <property type="match status" value="1"/>
</dbReference>
<dbReference type="InterPro" id="IPR000299">
    <property type="entry name" value="FERM_domain"/>
</dbReference>
<reference evidence="2 3" key="1">
    <citation type="submission" date="2024-05" db="EMBL/GenBank/DDBJ databases">
        <title>Genome sequencing and assembly of Indian major carp, Cirrhinus mrigala (Hamilton, 1822).</title>
        <authorList>
            <person name="Mohindra V."/>
            <person name="Chowdhury L.M."/>
            <person name="Lal K."/>
            <person name="Jena J.K."/>
        </authorList>
    </citation>
    <scope>NUCLEOTIDE SEQUENCE [LARGE SCALE GENOMIC DNA]</scope>
    <source>
        <strain evidence="2">CM1030</strain>
        <tissue evidence="2">Blood</tissue>
    </source>
</reference>
<evidence type="ECO:0000313" key="3">
    <source>
        <dbReference type="Proteomes" id="UP001529510"/>
    </source>
</evidence>
<dbReference type="GO" id="GO:0005737">
    <property type="term" value="C:cytoplasm"/>
    <property type="evidence" value="ECO:0007669"/>
    <property type="project" value="UniProtKB-SubCell"/>
</dbReference>
<feature type="non-terminal residue" evidence="2">
    <location>
        <position position="1"/>
    </location>
</feature>
<dbReference type="PANTHER" id="PTHR22692:SF24">
    <property type="entry name" value="MYOSIN VIIB"/>
    <property type="match status" value="1"/>
</dbReference>
<dbReference type="AlphaFoldDB" id="A0ABD0RPY7"/>
<feature type="non-terminal residue" evidence="2">
    <location>
        <position position="107"/>
    </location>
</feature>
<gene>
    <name evidence="2" type="ORF">M9458_003703</name>
</gene>
<sequence length="107" mass="11966">HIINAYNKQAGITVEEAKLQFLKKISQWPTFGCVFFEVKQTSEKSYPSIITLSISKQGVNIINPKTKEVLAMHLFNKITSWSSGSTYFHLTIGNLVQGNTLLCESSV</sequence>
<dbReference type="InterPro" id="IPR002404">
    <property type="entry name" value="IRS_PTB"/>
</dbReference>
<organism evidence="2 3">
    <name type="scientific">Cirrhinus mrigala</name>
    <name type="common">Mrigala</name>
    <dbReference type="NCBI Taxonomy" id="683832"/>
    <lineage>
        <taxon>Eukaryota</taxon>
        <taxon>Metazoa</taxon>
        <taxon>Chordata</taxon>
        <taxon>Craniata</taxon>
        <taxon>Vertebrata</taxon>
        <taxon>Euteleostomi</taxon>
        <taxon>Actinopterygii</taxon>
        <taxon>Neopterygii</taxon>
        <taxon>Teleostei</taxon>
        <taxon>Ostariophysi</taxon>
        <taxon>Cypriniformes</taxon>
        <taxon>Cyprinidae</taxon>
        <taxon>Labeoninae</taxon>
        <taxon>Labeonini</taxon>
        <taxon>Cirrhinus</taxon>
    </lineage>
</organism>
<evidence type="ECO:0000259" key="1">
    <source>
        <dbReference type="PROSITE" id="PS50057"/>
    </source>
</evidence>
<feature type="domain" description="FERM" evidence="1">
    <location>
        <begin position="1"/>
        <end position="107"/>
    </location>
</feature>
<dbReference type="InterPro" id="IPR019748">
    <property type="entry name" value="FERM_central"/>
</dbReference>
<dbReference type="InterPro" id="IPR051567">
    <property type="entry name" value="Unconventional_Myosin_ATPase"/>
</dbReference>
<dbReference type="Pfam" id="PF02174">
    <property type="entry name" value="IRS"/>
    <property type="match status" value="1"/>
</dbReference>
<evidence type="ECO:0000313" key="2">
    <source>
        <dbReference type="EMBL" id="KAL0200516.1"/>
    </source>
</evidence>
<proteinExistence type="predicted"/>
<name>A0ABD0RPY7_CIRMR</name>